<dbReference type="Gene3D" id="3.30.460.10">
    <property type="entry name" value="Beta Polymerase, domain 2"/>
    <property type="match status" value="1"/>
</dbReference>
<evidence type="ECO:0000313" key="2">
    <source>
        <dbReference type="Proteomes" id="UP000053095"/>
    </source>
</evidence>
<evidence type="ECO:0008006" key="3">
    <source>
        <dbReference type="Google" id="ProtNLM"/>
    </source>
</evidence>
<comment type="caution">
    <text evidence="1">The sequence shown here is derived from an EMBL/GenBank/DDBJ whole genome shotgun (WGS) entry which is preliminary data.</text>
</comment>
<dbReference type="PANTHER" id="PTHR34822:SF1">
    <property type="entry name" value="GRPB FAMILY PROTEIN"/>
    <property type="match status" value="1"/>
</dbReference>
<accession>A0A6V8HF19</accession>
<dbReference type="SUPFAM" id="SSF81301">
    <property type="entry name" value="Nucleotidyltransferase"/>
    <property type="match status" value="1"/>
</dbReference>
<sequence>MPLSPEDIIKHYVDDGSSLELVNTRKSKLKIAIVEYNPAWPQRFLDTKARIEAELGSTAVAIFHAGSTSVPGLPAKDVIDIDLVVKDINDEDSYVEPLERLGFRFLFREPAWHQHRFFVDEGDRDGAYPINLHVFGPDSAEVERHRIFREWLSKTPEDLLLYATVKRECAAAAEAAGESMQEYTYRKDKVVGEILNRAFRDLGYIK</sequence>
<dbReference type="Proteomes" id="UP000053095">
    <property type="component" value="Unassembled WGS sequence"/>
</dbReference>
<keyword evidence="2" id="KW-1185">Reference proteome</keyword>
<evidence type="ECO:0000313" key="1">
    <source>
        <dbReference type="EMBL" id="GAM36963.1"/>
    </source>
</evidence>
<name>A0A6V8HF19_TALPI</name>
<dbReference type="InterPro" id="IPR043519">
    <property type="entry name" value="NT_sf"/>
</dbReference>
<proteinExistence type="predicted"/>
<dbReference type="Pfam" id="PF04229">
    <property type="entry name" value="GrpB"/>
    <property type="match status" value="1"/>
</dbReference>
<dbReference type="AlphaFoldDB" id="A0A6V8HF19"/>
<dbReference type="PANTHER" id="PTHR34822">
    <property type="entry name" value="GRPB DOMAIN PROTEIN (AFU_ORTHOLOGUE AFUA_1G01530)"/>
    <property type="match status" value="1"/>
</dbReference>
<dbReference type="InterPro" id="IPR007344">
    <property type="entry name" value="GrpB/CoaE"/>
</dbReference>
<dbReference type="EMBL" id="DF933818">
    <property type="protein sequence ID" value="GAM36963.1"/>
    <property type="molecule type" value="Genomic_DNA"/>
</dbReference>
<reference evidence="2" key="1">
    <citation type="journal article" date="2015" name="Genome Announc.">
        <title>Draft genome sequence of Talaromyces cellulolyticus strain Y-94, a source of lignocellulosic biomass-degrading enzymes.</title>
        <authorList>
            <person name="Fujii T."/>
            <person name="Koike H."/>
            <person name="Sawayama S."/>
            <person name="Yano S."/>
            <person name="Inoue H."/>
        </authorList>
    </citation>
    <scope>NUCLEOTIDE SEQUENCE [LARGE SCALE GENOMIC DNA]</scope>
    <source>
        <strain evidence="2">Y-94</strain>
    </source>
</reference>
<organism evidence="1 2">
    <name type="scientific">Talaromyces pinophilus</name>
    <name type="common">Penicillium pinophilum</name>
    <dbReference type="NCBI Taxonomy" id="128442"/>
    <lineage>
        <taxon>Eukaryota</taxon>
        <taxon>Fungi</taxon>
        <taxon>Dikarya</taxon>
        <taxon>Ascomycota</taxon>
        <taxon>Pezizomycotina</taxon>
        <taxon>Eurotiomycetes</taxon>
        <taxon>Eurotiomycetidae</taxon>
        <taxon>Eurotiales</taxon>
        <taxon>Trichocomaceae</taxon>
        <taxon>Talaromyces</taxon>
        <taxon>Talaromyces sect. Talaromyces</taxon>
    </lineage>
</organism>
<gene>
    <name evidence="1" type="ORF">TCE0_022f06475</name>
</gene>
<protein>
    <recommendedName>
        <fullName evidence="3">GrpB domain protein</fullName>
    </recommendedName>
</protein>